<protein>
    <recommendedName>
        <fullName evidence="8">ATP-dependent dethiobiotin synthetase BioD</fullName>
        <ecNumber evidence="8">6.3.3.3</ecNumber>
    </recommendedName>
    <alternativeName>
        <fullName evidence="8">DTB synthetase</fullName>
        <shortName evidence="8">DTBS</shortName>
    </alternativeName>
    <alternativeName>
        <fullName evidence="8">Dethiobiotin synthase</fullName>
    </alternativeName>
</protein>
<dbReference type="GO" id="GO:0005524">
    <property type="term" value="F:ATP binding"/>
    <property type="evidence" value="ECO:0007669"/>
    <property type="project" value="UniProtKB-UniRule"/>
</dbReference>
<dbReference type="SUPFAM" id="SSF52540">
    <property type="entry name" value="P-loop containing nucleoside triphosphate hydrolases"/>
    <property type="match status" value="1"/>
</dbReference>
<evidence type="ECO:0000256" key="1">
    <source>
        <dbReference type="ARBA" id="ARBA00022490"/>
    </source>
</evidence>
<feature type="binding site" evidence="8">
    <location>
        <begin position="212"/>
        <end position="214"/>
    </location>
    <ligand>
        <name>ATP</name>
        <dbReference type="ChEBI" id="CHEBI:30616"/>
    </ligand>
</feature>
<evidence type="ECO:0000256" key="4">
    <source>
        <dbReference type="ARBA" id="ARBA00022741"/>
    </source>
</evidence>
<keyword evidence="10" id="KW-1185">Reference proteome</keyword>
<dbReference type="AlphaFoldDB" id="A0A842HNI5"/>
<keyword evidence="6 8" id="KW-0067">ATP-binding</keyword>
<evidence type="ECO:0000256" key="5">
    <source>
        <dbReference type="ARBA" id="ARBA00022756"/>
    </source>
</evidence>
<evidence type="ECO:0000256" key="6">
    <source>
        <dbReference type="ARBA" id="ARBA00022840"/>
    </source>
</evidence>
<evidence type="ECO:0000256" key="8">
    <source>
        <dbReference type="HAMAP-Rule" id="MF_00336"/>
    </source>
</evidence>
<accession>A0A842HNI5</accession>
<gene>
    <name evidence="8 9" type="primary">bioD</name>
    <name evidence="9" type="ORF">GTU67_11080</name>
</gene>
<keyword evidence="1 8" id="KW-0963">Cytoplasm</keyword>
<dbReference type="NCBIfam" id="TIGR00347">
    <property type="entry name" value="bioD"/>
    <property type="match status" value="1"/>
</dbReference>
<dbReference type="UniPathway" id="UPA00078">
    <property type="reaction ID" value="UER00161"/>
</dbReference>
<evidence type="ECO:0000313" key="9">
    <source>
        <dbReference type="EMBL" id="MBC2770449.1"/>
    </source>
</evidence>
<dbReference type="GO" id="GO:0042803">
    <property type="term" value="F:protein homodimerization activity"/>
    <property type="evidence" value="ECO:0007669"/>
    <property type="project" value="UniProtKB-ARBA"/>
</dbReference>
<proteinExistence type="inferred from homology"/>
<dbReference type="InterPro" id="IPR027417">
    <property type="entry name" value="P-loop_NTPase"/>
</dbReference>
<evidence type="ECO:0000313" key="10">
    <source>
        <dbReference type="Proteomes" id="UP000545386"/>
    </source>
</evidence>
<dbReference type="GO" id="GO:0009102">
    <property type="term" value="P:biotin biosynthetic process"/>
    <property type="evidence" value="ECO:0007669"/>
    <property type="project" value="UniProtKB-UniRule"/>
</dbReference>
<dbReference type="EMBL" id="JACJUU010000008">
    <property type="protein sequence ID" value="MBC2770449.1"/>
    <property type="molecule type" value="Genomic_DNA"/>
</dbReference>
<keyword evidence="3 8" id="KW-0479">Metal-binding</keyword>
<feature type="active site" evidence="8">
    <location>
        <position position="45"/>
    </location>
</feature>
<dbReference type="RefSeq" id="WP_185780126.1">
    <property type="nucleotide sequence ID" value="NZ_JACJUU010000008.1"/>
</dbReference>
<feature type="binding site" evidence="8">
    <location>
        <begin position="123"/>
        <end position="126"/>
    </location>
    <ligand>
        <name>ATP</name>
        <dbReference type="ChEBI" id="CHEBI:30616"/>
    </ligand>
</feature>
<sequence>MSLTESPLKFACFVTGTDTEIGKTLVAAALIHGLVKQGLSVAAMKPVAAGTMLRQGRVSNEDVDTLLAQANVPLPDDLVTPYLWHEPIAPHIAAAKAGQVMAVEVVLDAYRQVSMAAQAVVVEGAGGFCVPLSDTQDMADMARALGLPVVMVVGLRLGCISHALLTAEAVRARGLSLCGWVANTVDPDMPYQAENIQTLQARLGAPLLGVIPRLPNADPALAATYLDFSLLPK</sequence>
<feature type="binding site" evidence="8">
    <location>
        <begin position="183"/>
        <end position="184"/>
    </location>
    <ligand>
        <name>ATP</name>
        <dbReference type="ChEBI" id="CHEBI:30616"/>
    </ligand>
</feature>
<comment type="subcellular location">
    <subcellularLocation>
        <location evidence="8">Cytoplasm</location>
    </subcellularLocation>
</comment>
<comment type="caution">
    <text evidence="8">Lacks conserved residue(s) required for the propagation of feature annotation.</text>
</comment>
<dbReference type="Pfam" id="PF13500">
    <property type="entry name" value="AAA_26"/>
    <property type="match status" value="1"/>
</dbReference>
<dbReference type="EC" id="6.3.3.3" evidence="8"/>
<evidence type="ECO:0000256" key="7">
    <source>
        <dbReference type="ARBA" id="ARBA00022842"/>
    </source>
</evidence>
<dbReference type="PANTHER" id="PTHR43210:SF5">
    <property type="entry name" value="DETHIOBIOTIN SYNTHETASE"/>
    <property type="match status" value="1"/>
</dbReference>
<organism evidence="9 10">
    <name type="scientific">Pusillimonas minor</name>
    <dbReference type="NCBI Taxonomy" id="2697024"/>
    <lineage>
        <taxon>Bacteria</taxon>
        <taxon>Pseudomonadati</taxon>
        <taxon>Pseudomonadota</taxon>
        <taxon>Betaproteobacteria</taxon>
        <taxon>Burkholderiales</taxon>
        <taxon>Alcaligenaceae</taxon>
        <taxon>Pusillimonas</taxon>
    </lineage>
</organism>
<name>A0A842HNI5_9BURK</name>
<dbReference type="HAMAP" id="MF_00336">
    <property type="entry name" value="BioD"/>
    <property type="match status" value="1"/>
</dbReference>
<dbReference type="PANTHER" id="PTHR43210">
    <property type="entry name" value="DETHIOBIOTIN SYNTHETASE"/>
    <property type="match status" value="1"/>
</dbReference>
<comment type="subunit">
    <text evidence="8">Homodimer.</text>
</comment>
<dbReference type="FunFam" id="3.40.50.300:FF:000292">
    <property type="entry name" value="ATP-dependent dethiobiotin synthetase BioD"/>
    <property type="match status" value="1"/>
</dbReference>
<dbReference type="PIRSF" id="PIRSF006755">
    <property type="entry name" value="DTB_synth"/>
    <property type="match status" value="1"/>
</dbReference>
<feature type="binding site" evidence="8">
    <location>
        <position position="62"/>
    </location>
    <ligand>
        <name>Mg(2+)</name>
        <dbReference type="ChEBI" id="CHEBI:18420"/>
    </ligand>
</feature>
<keyword evidence="7 8" id="KW-0460">Magnesium</keyword>
<keyword evidence="4 8" id="KW-0547">Nucleotide-binding</keyword>
<comment type="cofactor">
    <cofactor evidence="8">
        <name>Mg(2+)</name>
        <dbReference type="ChEBI" id="CHEBI:18420"/>
    </cofactor>
</comment>
<feature type="binding site" evidence="8">
    <location>
        <position position="24"/>
    </location>
    <ligand>
        <name>Mg(2+)</name>
        <dbReference type="ChEBI" id="CHEBI:18420"/>
    </ligand>
</feature>
<comment type="pathway">
    <text evidence="8">Cofactor biosynthesis; biotin biosynthesis; biotin from 7,8-diaminononanoate: step 1/2.</text>
</comment>
<dbReference type="InterPro" id="IPR004472">
    <property type="entry name" value="DTB_synth_BioD"/>
</dbReference>
<keyword evidence="2 8" id="KW-0436">Ligase</keyword>
<feature type="binding site" evidence="8">
    <location>
        <position position="62"/>
    </location>
    <ligand>
        <name>ATP</name>
        <dbReference type="ChEBI" id="CHEBI:30616"/>
    </ligand>
</feature>
<dbReference type="Proteomes" id="UP000545386">
    <property type="component" value="Unassembled WGS sequence"/>
</dbReference>
<dbReference type="GO" id="GO:0005829">
    <property type="term" value="C:cytosol"/>
    <property type="evidence" value="ECO:0007669"/>
    <property type="project" value="TreeGrafter"/>
</dbReference>
<comment type="similarity">
    <text evidence="8">Belongs to the dethiobiotin synthetase family.</text>
</comment>
<dbReference type="Gene3D" id="3.40.50.300">
    <property type="entry name" value="P-loop containing nucleotide triphosphate hydrolases"/>
    <property type="match status" value="1"/>
</dbReference>
<dbReference type="CDD" id="cd03109">
    <property type="entry name" value="DTBS"/>
    <property type="match status" value="1"/>
</dbReference>
<evidence type="ECO:0000256" key="2">
    <source>
        <dbReference type="ARBA" id="ARBA00022598"/>
    </source>
</evidence>
<feature type="binding site" evidence="8">
    <location>
        <begin position="20"/>
        <end position="25"/>
    </location>
    <ligand>
        <name>ATP</name>
        <dbReference type="ChEBI" id="CHEBI:30616"/>
    </ligand>
</feature>
<comment type="function">
    <text evidence="8">Catalyzes a mechanistically unusual reaction, the ATP-dependent insertion of CO2 between the N7 and N8 nitrogen atoms of 7,8-diaminopelargonic acid (DAPA, also called 7,8-diammoniononanoate) to form a ureido ring.</text>
</comment>
<dbReference type="GO" id="GO:0004141">
    <property type="term" value="F:dethiobiotin synthase activity"/>
    <property type="evidence" value="ECO:0007669"/>
    <property type="project" value="UniProtKB-UniRule"/>
</dbReference>
<comment type="caution">
    <text evidence="9">The sequence shown here is derived from an EMBL/GenBank/DDBJ whole genome shotgun (WGS) entry which is preliminary data.</text>
</comment>
<feature type="binding site" evidence="8">
    <location>
        <position position="123"/>
    </location>
    <ligand>
        <name>Mg(2+)</name>
        <dbReference type="ChEBI" id="CHEBI:18420"/>
    </ligand>
</feature>
<reference evidence="9 10" key="1">
    <citation type="submission" date="2020-08" db="EMBL/GenBank/DDBJ databases">
        <title>Paraeoetvoesia sp. YC-7-48 draft genome sequence.</title>
        <authorList>
            <person name="Yao L."/>
        </authorList>
    </citation>
    <scope>NUCLEOTIDE SEQUENCE [LARGE SCALE GENOMIC DNA]</scope>
    <source>
        <strain evidence="10">YC-7-48</strain>
    </source>
</reference>
<dbReference type="GO" id="GO:0000287">
    <property type="term" value="F:magnesium ion binding"/>
    <property type="evidence" value="ECO:0007669"/>
    <property type="project" value="UniProtKB-UniRule"/>
</dbReference>
<comment type="catalytic activity">
    <reaction evidence="8">
        <text>(7R,8S)-7,8-diammoniononanoate + CO2 + ATP = (4R,5S)-dethiobiotin + ADP + phosphate + 3 H(+)</text>
        <dbReference type="Rhea" id="RHEA:15805"/>
        <dbReference type="ChEBI" id="CHEBI:15378"/>
        <dbReference type="ChEBI" id="CHEBI:16526"/>
        <dbReference type="ChEBI" id="CHEBI:30616"/>
        <dbReference type="ChEBI" id="CHEBI:43474"/>
        <dbReference type="ChEBI" id="CHEBI:149469"/>
        <dbReference type="ChEBI" id="CHEBI:149473"/>
        <dbReference type="ChEBI" id="CHEBI:456216"/>
        <dbReference type="EC" id="6.3.3.3"/>
    </reaction>
</comment>
<evidence type="ECO:0000256" key="3">
    <source>
        <dbReference type="ARBA" id="ARBA00022723"/>
    </source>
</evidence>
<keyword evidence="5 8" id="KW-0093">Biotin biosynthesis</keyword>